<dbReference type="FunFam" id="3.40.20.10:FF:000001">
    <property type="entry name" value="Gelsolin"/>
    <property type="match status" value="1"/>
</dbReference>
<dbReference type="CDD" id="cd11292">
    <property type="entry name" value="gelsolin_S3_like"/>
    <property type="match status" value="1"/>
</dbReference>
<dbReference type="PANTHER" id="PTHR11977:SF51">
    <property type="entry name" value="PROTEIN FLIGHTLESS-1 HOMOLOG"/>
    <property type="match status" value="1"/>
</dbReference>
<dbReference type="SUPFAM" id="SSF47050">
    <property type="entry name" value="VHP, Villin headpiece domain"/>
    <property type="match status" value="1"/>
</dbReference>
<evidence type="ECO:0000256" key="6">
    <source>
        <dbReference type="ARBA" id="ARBA00022837"/>
    </source>
</evidence>
<sequence>MASSGKSVDPAFQGAGQRVGTEIWRIENFQPVPLPKSDYGKFYSGDSYIVLQTSSGKGGSYLYDIHFWLGKDTSQDEAGTAAIKTVELDAALGGRAVQYRELQGHESEKFLSYFKPCIMPLEGGVASGFNKYEEEKFETRLYVCRGKRVVKLKQVPFARSSLNHDDVFILDTEDKIYQFNGANSNIQERAKALEVIQYLKESYHEGKCDVAIVDDGKLQAESDSGEFWVLFGGFAPIGKKTVSEDEVSLESTSGKLFSIIDGQVKFVAEDSLSKVMLENNKCYLLDCGAEVFVWVGRVTQVEDRKAASQAAEEFIANQNRPKSTRITRLIQGFETHAFKSNFESWPVGSGTSGTEEGRGKVAAMLKQQGVDVKGMVKGGPIVEDVPPLLEMGGKVEVWCINGSAKTPIPKEEIGKFYSGDCYIVLYTYHSGERKEDYFLCCWMGKESIQGQITQGKEPPQFIAIFNPMVVLKGGLSSGYKNSIEERGLTDETYTTDSVALIRIAGAAVHNSKAVQVDAVATSLSSSDCFILQSGSSVFIWHGNASTFDQQQLAAKTAEFLKPGTALKHAKEGTESSAFWFALGGKQSYTSKKPPQEPARDPHLYTFSLHNGKFKVSEVFNFSQDDLLTEDILILDTHAEVFVWVGQCTDSKEKQNAFEIGQNYVALAASLEGLSPDVPLYKITEGNEPCFFTTYFSWDSLKAAAQGNSFEKKLSWLFGASNHGSESHDKANGSGQSGPTQRASALAALNTAFNPSSGTKTSAPKAVSAGQGSQRAAAVAALSGVLTAEQKRAAEGTLRFSRSPTSAAAEGKKIGSPHSEPLSPQEKEDEGGDFTSESNDYGSPMKMDPPVDENGEPAIFSYEQLKAKSTDPATGIDYKRREAYLSADEFESVLGMTKEAFYQQPKWKQDLQKKKVDLF</sequence>
<dbReference type="EMBL" id="JAINDJ010000002">
    <property type="protein sequence ID" value="KAG9457357.1"/>
    <property type="molecule type" value="Genomic_DNA"/>
</dbReference>
<dbReference type="CDD" id="cd11290">
    <property type="entry name" value="gelsolin_S1_like"/>
    <property type="match status" value="1"/>
</dbReference>
<evidence type="ECO:0000256" key="8">
    <source>
        <dbReference type="ARBA" id="ARBA00023212"/>
    </source>
</evidence>
<keyword evidence="6" id="KW-0106">Calcium</keyword>
<dbReference type="FunFam" id="3.40.20.10:FF:000002">
    <property type="entry name" value="Gelsolin"/>
    <property type="match status" value="1"/>
</dbReference>
<evidence type="ECO:0000256" key="3">
    <source>
        <dbReference type="ARBA" id="ARBA00022467"/>
    </source>
</evidence>
<reference evidence="11 12" key="1">
    <citation type="submission" date="2021-07" db="EMBL/GenBank/DDBJ databases">
        <title>The Aristolochia fimbriata genome: insights into angiosperm evolution, floral development and chemical biosynthesis.</title>
        <authorList>
            <person name="Jiao Y."/>
        </authorList>
    </citation>
    <scope>NUCLEOTIDE SEQUENCE [LARGE SCALE GENOMIC DNA]</scope>
    <source>
        <strain evidence="11">IBCAS-2021</strain>
        <tissue evidence="11">Leaf</tissue>
    </source>
</reference>
<dbReference type="InterPro" id="IPR003128">
    <property type="entry name" value="Villin_headpiece"/>
</dbReference>
<dbReference type="GO" id="GO:0007015">
    <property type="term" value="P:actin filament organization"/>
    <property type="evidence" value="ECO:0007669"/>
    <property type="project" value="UniProtKB-ARBA"/>
</dbReference>
<dbReference type="CDD" id="cd11291">
    <property type="entry name" value="gelsolin_S6_like"/>
    <property type="match status" value="1"/>
</dbReference>
<dbReference type="GO" id="GO:0051693">
    <property type="term" value="P:actin filament capping"/>
    <property type="evidence" value="ECO:0007669"/>
    <property type="project" value="UniProtKB-KW"/>
</dbReference>
<dbReference type="PROSITE" id="PS51089">
    <property type="entry name" value="HP"/>
    <property type="match status" value="1"/>
</dbReference>
<keyword evidence="7" id="KW-0009">Actin-binding</keyword>
<dbReference type="GO" id="GO:0051015">
    <property type="term" value="F:actin filament binding"/>
    <property type="evidence" value="ECO:0007669"/>
    <property type="project" value="InterPro"/>
</dbReference>
<dbReference type="AlphaFoldDB" id="A0AAV7F863"/>
<dbReference type="SMART" id="SM00262">
    <property type="entry name" value="GEL"/>
    <property type="match status" value="6"/>
</dbReference>
<dbReference type="Proteomes" id="UP000825729">
    <property type="component" value="Unassembled WGS sequence"/>
</dbReference>
<feature type="region of interest" description="Disordered" evidence="9">
    <location>
        <begin position="795"/>
        <end position="855"/>
    </location>
</feature>
<keyword evidence="12" id="KW-1185">Reference proteome</keyword>
<comment type="subcellular location">
    <subcellularLocation>
        <location evidence="1">Cytoplasm</location>
        <location evidence="1">Cytoskeleton</location>
    </subcellularLocation>
</comment>
<dbReference type="FunFam" id="3.40.20.10:FF:000028">
    <property type="entry name" value="Villin-like 1"/>
    <property type="match status" value="1"/>
</dbReference>
<comment type="caution">
    <text evidence="11">The sequence shown here is derived from an EMBL/GenBank/DDBJ whole genome shotgun (WGS) entry which is preliminary data.</text>
</comment>
<organism evidence="11 12">
    <name type="scientific">Aristolochia fimbriata</name>
    <name type="common">White veined hardy Dutchman's pipe vine</name>
    <dbReference type="NCBI Taxonomy" id="158543"/>
    <lineage>
        <taxon>Eukaryota</taxon>
        <taxon>Viridiplantae</taxon>
        <taxon>Streptophyta</taxon>
        <taxon>Embryophyta</taxon>
        <taxon>Tracheophyta</taxon>
        <taxon>Spermatophyta</taxon>
        <taxon>Magnoliopsida</taxon>
        <taxon>Magnoliidae</taxon>
        <taxon>Piperales</taxon>
        <taxon>Aristolochiaceae</taxon>
        <taxon>Aristolochia</taxon>
    </lineage>
</organism>
<dbReference type="InterPro" id="IPR036886">
    <property type="entry name" value="Villin_headpiece_dom_sf"/>
</dbReference>
<evidence type="ECO:0000259" key="10">
    <source>
        <dbReference type="PROSITE" id="PS51089"/>
    </source>
</evidence>
<evidence type="ECO:0000256" key="5">
    <source>
        <dbReference type="ARBA" id="ARBA00022737"/>
    </source>
</evidence>
<dbReference type="CDD" id="cd11288">
    <property type="entry name" value="gelsolin_S5_like"/>
    <property type="match status" value="1"/>
</dbReference>
<gene>
    <name evidence="11" type="ORF">H6P81_001865</name>
</gene>
<dbReference type="PRINTS" id="PR00597">
    <property type="entry name" value="GELSOLIN"/>
</dbReference>
<dbReference type="Gene3D" id="1.10.950.10">
    <property type="entry name" value="Villin headpiece domain"/>
    <property type="match status" value="1"/>
</dbReference>
<evidence type="ECO:0000256" key="2">
    <source>
        <dbReference type="ARBA" id="ARBA00008418"/>
    </source>
</evidence>
<evidence type="ECO:0000256" key="4">
    <source>
        <dbReference type="ARBA" id="ARBA00022490"/>
    </source>
</evidence>
<dbReference type="InterPro" id="IPR029006">
    <property type="entry name" value="ADF-H/Gelsolin-like_dom_sf"/>
</dbReference>
<name>A0AAV7F863_ARIFI</name>
<dbReference type="Pfam" id="PF02209">
    <property type="entry name" value="VHP"/>
    <property type="match status" value="1"/>
</dbReference>
<evidence type="ECO:0000313" key="11">
    <source>
        <dbReference type="EMBL" id="KAG9457357.1"/>
    </source>
</evidence>
<dbReference type="InterPro" id="IPR007123">
    <property type="entry name" value="Gelsolin-like_dom"/>
</dbReference>
<dbReference type="Gene3D" id="3.40.20.10">
    <property type="entry name" value="Severin"/>
    <property type="match status" value="6"/>
</dbReference>
<keyword evidence="8" id="KW-0206">Cytoskeleton</keyword>
<protein>
    <recommendedName>
        <fullName evidence="10">HP domain-containing protein</fullName>
    </recommendedName>
</protein>
<keyword evidence="5" id="KW-0677">Repeat</keyword>
<proteinExistence type="inferred from homology"/>
<accession>A0AAV7F863</accession>
<dbReference type="GO" id="GO:0051014">
    <property type="term" value="P:actin filament severing"/>
    <property type="evidence" value="ECO:0007669"/>
    <property type="project" value="TreeGrafter"/>
</dbReference>
<evidence type="ECO:0000256" key="7">
    <source>
        <dbReference type="ARBA" id="ARBA00023203"/>
    </source>
</evidence>
<dbReference type="GO" id="GO:0005856">
    <property type="term" value="C:cytoskeleton"/>
    <property type="evidence" value="ECO:0007669"/>
    <property type="project" value="UniProtKB-SubCell"/>
</dbReference>
<dbReference type="SUPFAM" id="SSF55753">
    <property type="entry name" value="Actin depolymerizing proteins"/>
    <property type="match status" value="6"/>
</dbReference>
<evidence type="ECO:0000313" key="12">
    <source>
        <dbReference type="Proteomes" id="UP000825729"/>
    </source>
</evidence>
<dbReference type="FunFam" id="3.40.20.10:FF:000039">
    <property type="entry name" value="Villin-4"/>
    <property type="match status" value="1"/>
</dbReference>
<dbReference type="InterPro" id="IPR007122">
    <property type="entry name" value="Villin/Gelsolin"/>
</dbReference>
<feature type="domain" description="HP" evidence="10">
    <location>
        <begin position="853"/>
        <end position="918"/>
    </location>
</feature>
<evidence type="ECO:0000256" key="1">
    <source>
        <dbReference type="ARBA" id="ARBA00004245"/>
    </source>
</evidence>
<dbReference type="CDD" id="cd11289">
    <property type="entry name" value="gelsolin_S2_like"/>
    <property type="match status" value="1"/>
</dbReference>
<comment type="similarity">
    <text evidence="2">Belongs to the villin/gelsolin family.</text>
</comment>
<dbReference type="Pfam" id="PF00626">
    <property type="entry name" value="Gelsolin"/>
    <property type="match status" value="5"/>
</dbReference>
<dbReference type="SMART" id="SM00153">
    <property type="entry name" value="VHP"/>
    <property type="match status" value="1"/>
</dbReference>
<keyword evidence="4" id="KW-0963">Cytoplasm</keyword>
<evidence type="ECO:0000256" key="9">
    <source>
        <dbReference type="SAM" id="MobiDB-lite"/>
    </source>
</evidence>
<dbReference type="PANTHER" id="PTHR11977">
    <property type="entry name" value="VILLIN"/>
    <property type="match status" value="1"/>
</dbReference>
<keyword evidence="3" id="KW-0117">Actin capping</keyword>